<comment type="similarity">
    <text evidence="2">Belongs to the SLC35F solute transporter family.</text>
</comment>
<comment type="function">
    <text evidence="7">Putative solute transporter.</text>
</comment>
<feature type="transmembrane region" description="Helical" evidence="8">
    <location>
        <begin position="73"/>
        <end position="92"/>
    </location>
</feature>
<dbReference type="GO" id="GO:0022857">
    <property type="term" value="F:transmembrane transporter activity"/>
    <property type="evidence" value="ECO:0007669"/>
    <property type="project" value="InterPro"/>
</dbReference>
<dbReference type="GeneID" id="100908017"/>
<protein>
    <submittedName>
        <fullName evidence="10">Solute carrier family 35 member F2</fullName>
    </submittedName>
</protein>
<keyword evidence="4 8" id="KW-0812">Transmembrane</keyword>
<feature type="transmembrane region" description="Helical" evidence="8">
    <location>
        <begin position="227"/>
        <end position="247"/>
    </location>
</feature>
<evidence type="ECO:0000313" key="10">
    <source>
        <dbReference type="RefSeq" id="XP_003740503.2"/>
    </source>
</evidence>
<keyword evidence="5 8" id="KW-1133">Transmembrane helix</keyword>
<keyword evidence="3" id="KW-0813">Transport</keyword>
<feature type="transmembrane region" description="Helical" evidence="8">
    <location>
        <begin position="164"/>
        <end position="184"/>
    </location>
</feature>
<dbReference type="RefSeq" id="XP_003740503.2">
    <property type="nucleotide sequence ID" value="XM_003740455.2"/>
</dbReference>
<keyword evidence="9" id="KW-1185">Reference proteome</keyword>
<organism evidence="9 10">
    <name type="scientific">Galendromus occidentalis</name>
    <name type="common">western predatory mite</name>
    <dbReference type="NCBI Taxonomy" id="34638"/>
    <lineage>
        <taxon>Eukaryota</taxon>
        <taxon>Metazoa</taxon>
        <taxon>Ecdysozoa</taxon>
        <taxon>Arthropoda</taxon>
        <taxon>Chelicerata</taxon>
        <taxon>Arachnida</taxon>
        <taxon>Acari</taxon>
        <taxon>Parasitiformes</taxon>
        <taxon>Mesostigmata</taxon>
        <taxon>Gamasina</taxon>
        <taxon>Phytoseioidea</taxon>
        <taxon>Phytoseiidae</taxon>
        <taxon>Typhlodrominae</taxon>
        <taxon>Galendromus</taxon>
    </lineage>
</organism>
<dbReference type="InterPro" id="IPR009262">
    <property type="entry name" value="SLC35_F1/F2/F6"/>
</dbReference>
<evidence type="ECO:0000256" key="4">
    <source>
        <dbReference type="ARBA" id="ARBA00022692"/>
    </source>
</evidence>
<sequence length="395" mass="43015">MDRNSFGDLTERASFVRDYSPPSQKKDRFSLCKTLKSIICGQLVSVLMCGTAYCLEDIKSRPKEPSGNISGLSAALIFPTYLTMFVIFIPFLARRGGENSLLNVVRGRGIKYFVVAAIDVEANYLIIHAYKYTTLPSVQMLDCFSIPIVLALSWLFLKVRYKIVHILGVGVCLLGVGSLVWSNVLEYNNTTPQNRLFGDMLCLSAGALCGVSNVLQEFTVKAFSGSVEFLAMIGLFASAISGIQIAILELDAVQTVLSLTPSQQISVLGFCVFQTLIYLLIAVVISNSSATALNLSTLSADGLSLLGYYYILNPTFGLHYLFVVSLSLVLLGVVLFHCKPTPLGCLVNMNMANHLHSRLSVAVHLDSDEEALANGRPAFGTTGAPYSRADYDLLR</sequence>
<keyword evidence="6 8" id="KW-0472">Membrane</keyword>
<evidence type="ECO:0000313" key="9">
    <source>
        <dbReference type="Proteomes" id="UP000694867"/>
    </source>
</evidence>
<feature type="transmembrane region" description="Helical" evidence="8">
    <location>
        <begin position="317"/>
        <end position="336"/>
    </location>
</feature>
<dbReference type="SUPFAM" id="SSF103481">
    <property type="entry name" value="Multidrug resistance efflux transporter EmrE"/>
    <property type="match status" value="1"/>
</dbReference>
<evidence type="ECO:0000256" key="8">
    <source>
        <dbReference type="SAM" id="Phobius"/>
    </source>
</evidence>
<dbReference type="AlphaFoldDB" id="A0AAJ6VWC0"/>
<evidence type="ECO:0000256" key="6">
    <source>
        <dbReference type="ARBA" id="ARBA00023136"/>
    </source>
</evidence>
<feature type="transmembrane region" description="Helical" evidence="8">
    <location>
        <begin position="267"/>
        <end position="285"/>
    </location>
</feature>
<evidence type="ECO:0000256" key="5">
    <source>
        <dbReference type="ARBA" id="ARBA00022989"/>
    </source>
</evidence>
<proteinExistence type="inferred from homology"/>
<accession>A0AAJ6VWC0</accession>
<dbReference type="PANTHER" id="PTHR14233:SF4">
    <property type="entry name" value="SOLUTE CARRIER FAMILY 35 MEMBER F2"/>
    <property type="match status" value="1"/>
</dbReference>
<feature type="transmembrane region" description="Helical" evidence="8">
    <location>
        <begin position="292"/>
        <end position="311"/>
    </location>
</feature>
<name>A0AAJ6VWC0_9ACAR</name>
<feature type="transmembrane region" description="Helical" evidence="8">
    <location>
        <begin position="196"/>
        <end position="215"/>
    </location>
</feature>
<evidence type="ECO:0000256" key="3">
    <source>
        <dbReference type="ARBA" id="ARBA00022448"/>
    </source>
</evidence>
<dbReference type="Pfam" id="PF06027">
    <property type="entry name" value="SLC35F"/>
    <property type="match status" value="1"/>
</dbReference>
<feature type="transmembrane region" description="Helical" evidence="8">
    <location>
        <begin position="138"/>
        <end position="157"/>
    </location>
</feature>
<evidence type="ECO:0000256" key="7">
    <source>
        <dbReference type="ARBA" id="ARBA00037727"/>
    </source>
</evidence>
<evidence type="ECO:0000256" key="1">
    <source>
        <dbReference type="ARBA" id="ARBA00004141"/>
    </source>
</evidence>
<dbReference type="InterPro" id="IPR037185">
    <property type="entry name" value="EmrE-like"/>
</dbReference>
<evidence type="ECO:0000256" key="2">
    <source>
        <dbReference type="ARBA" id="ARBA00007863"/>
    </source>
</evidence>
<reference evidence="10" key="1">
    <citation type="submission" date="2025-08" db="UniProtKB">
        <authorList>
            <consortium name="RefSeq"/>
        </authorList>
    </citation>
    <scope>IDENTIFICATION</scope>
</reference>
<gene>
    <name evidence="10" type="primary">LOC100908017</name>
</gene>
<dbReference type="GO" id="GO:0016020">
    <property type="term" value="C:membrane"/>
    <property type="evidence" value="ECO:0007669"/>
    <property type="project" value="UniProtKB-SubCell"/>
</dbReference>
<dbReference type="InterPro" id="IPR052221">
    <property type="entry name" value="SLC35F_Transporter"/>
</dbReference>
<dbReference type="KEGG" id="goe:100908017"/>
<dbReference type="PANTHER" id="PTHR14233">
    <property type="entry name" value="DUF914-RELATED"/>
    <property type="match status" value="1"/>
</dbReference>
<dbReference type="Proteomes" id="UP000694867">
    <property type="component" value="Unplaced"/>
</dbReference>
<comment type="subcellular location">
    <subcellularLocation>
        <location evidence="1">Membrane</location>
        <topology evidence="1">Multi-pass membrane protein</topology>
    </subcellularLocation>
</comment>